<keyword evidence="3" id="KW-1185">Reference proteome</keyword>
<evidence type="ECO:0008006" key="4">
    <source>
        <dbReference type="Google" id="ProtNLM"/>
    </source>
</evidence>
<dbReference type="SUPFAM" id="SSF53187">
    <property type="entry name" value="Zn-dependent exopeptidases"/>
    <property type="match status" value="1"/>
</dbReference>
<dbReference type="Proteomes" id="UP001501729">
    <property type="component" value="Unassembled WGS sequence"/>
</dbReference>
<dbReference type="PANTHER" id="PTHR11014:SF63">
    <property type="entry name" value="METALLOPEPTIDASE, PUTATIVE (AFU_ORTHOLOGUE AFUA_6G09600)-RELATED"/>
    <property type="match status" value="1"/>
</dbReference>
<sequence>MAVDKGLGVPDEHELATVRARARDEGVPEEMLGEMGDVTGLVAGRIYGDGTEPVVGVRVESGALEQMEARDESHIPMRDGFVSRHSEEMHACGHDEHTAVGIGRERELDESVFNGTLKLFFQPAEEGGRGTIPMSKSGVDDLDATLRLGLDNRTGSHCRIRSSPV</sequence>
<dbReference type="AlphaFoldDB" id="A0AAV3UJM6"/>
<dbReference type="GO" id="GO:0016787">
    <property type="term" value="F:hydrolase activity"/>
    <property type="evidence" value="ECO:0007669"/>
    <property type="project" value="InterPro"/>
</dbReference>
<dbReference type="Gene3D" id="3.40.630.10">
    <property type="entry name" value="Zn peptidases"/>
    <property type="match status" value="1"/>
</dbReference>
<protein>
    <recommendedName>
        <fullName evidence="4">Amidohydrolase</fullName>
    </recommendedName>
</protein>
<organism evidence="2 3">
    <name type="scientific">Haladaptatus pallidirubidus</name>
    <dbReference type="NCBI Taxonomy" id="1008152"/>
    <lineage>
        <taxon>Archaea</taxon>
        <taxon>Methanobacteriati</taxon>
        <taxon>Methanobacteriota</taxon>
        <taxon>Stenosarchaea group</taxon>
        <taxon>Halobacteria</taxon>
        <taxon>Halobacteriales</taxon>
        <taxon>Haladaptataceae</taxon>
        <taxon>Haladaptatus</taxon>
    </lineage>
</organism>
<gene>
    <name evidence="2" type="ORF">GCM10025751_31950</name>
</gene>
<comment type="caution">
    <text evidence="2">The sequence shown here is derived from an EMBL/GenBank/DDBJ whole genome shotgun (WGS) entry which is preliminary data.</text>
</comment>
<proteinExistence type="predicted"/>
<feature type="region of interest" description="Disordered" evidence="1">
    <location>
        <begin position="1"/>
        <end position="22"/>
    </location>
</feature>
<accession>A0AAV3UJM6</accession>
<dbReference type="PANTHER" id="PTHR11014">
    <property type="entry name" value="PEPTIDASE M20 FAMILY MEMBER"/>
    <property type="match status" value="1"/>
</dbReference>
<evidence type="ECO:0000313" key="3">
    <source>
        <dbReference type="Proteomes" id="UP001501729"/>
    </source>
</evidence>
<name>A0AAV3UJM6_9EURY</name>
<reference evidence="2 3" key="1">
    <citation type="journal article" date="2019" name="Int. J. Syst. Evol. Microbiol.">
        <title>The Global Catalogue of Microorganisms (GCM) 10K type strain sequencing project: providing services to taxonomists for standard genome sequencing and annotation.</title>
        <authorList>
            <consortium name="The Broad Institute Genomics Platform"/>
            <consortium name="The Broad Institute Genome Sequencing Center for Infectious Disease"/>
            <person name="Wu L."/>
            <person name="Ma J."/>
        </authorList>
    </citation>
    <scope>NUCLEOTIDE SEQUENCE [LARGE SCALE GENOMIC DNA]</scope>
    <source>
        <strain evidence="2 3">JCM 17504</strain>
    </source>
</reference>
<dbReference type="EMBL" id="BAABKX010000013">
    <property type="protein sequence ID" value="GAA5053997.1"/>
    <property type="molecule type" value="Genomic_DNA"/>
</dbReference>
<evidence type="ECO:0000256" key="1">
    <source>
        <dbReference type="SAM" id="MobiDB-lite"/>
    </source>
</evidence>
<dbReference type="Pfam" id="PF01546">
    <property type="entry name" value="Peptidase_M20"/>
    <property type="match status" value="1"/>
</dbReference>
<feature type="compositionally biased region" description="Basic and acidic residues" evidence="1">
    <location>
        <begin position="10"/>
        <end position="22"/>
    </location>
</feature>
<dbReference type="InterPro" id="IPR017439">
    <property type="entry name" value="Amidohydrolase"/>
</dbReference>
<dbReference type="InterPro" id="IPR002933">
    <property type="entry name" value="Peptidase_M20"/>
</dbReference>
<evidence type="ECO:0000313" key="2">
    <source>
        <dbReference type="EMBL" id="GAA5053997.1"/>
    </source>
</evidence>